<evidence type="ECO:0000313" key="3">
    <source>
        <dbReference type="Proteomes" id="UP000501812"/>
    </source>
</evidence>
<evidence type="ECO:0000313" key="2">
    <source>
        <dbReference type="EMBL" id="QJE95615.1"/>
    </source>
</evidence>
<evidence type="ECO:0000256" key="1">
    <source>
        <dbReference type="SAM" id="MobiDB-lite"/>
    </source>
</evidence>
<feature type="region of interest" description="Disordered" evidence="1">
    <location>
        <begin position="205"/>
        <end position="236"/>
    </location>
</feature>
<accession>A0A858RFX7</accession>
<sequence length="236" mass="25531">MKILVLTLWCLVPLGLLAYHYGPGRELMTIDAAASTLDQAKAKADAGDWNAAIAGYEEGLAQLPKDKLEEARRIRLELAKARMEAAQLPKAREELAALADELAQDPNAHAKLRDETIATLANSRFYMTYLMKLEGLPDSEWEPEIEAARQEQKLLVQRATEAGDTAAAKKHSDDLESAIKLARMEPEELYGKAIPKQCNGCCSGKCASNKPGKKPSQKPKDGRGAGSGAPMDGEGS</sequence>
<name>A0A858RFX7_9BACT</name>
<protein>
    <submittedName>
        <fullName evidence="2">Tetratricopeptide repeat protein</fullName>
    </submittedName>
</protein>
<reference evidence="2 3" key="1">
    <citation type="submission" date="2020-04" db="EMBL/GenBank/DDBJ databases">
        <title>Luteolibacter sp. G-1-1-1 isolated from soil.</title>
        <authorList>
            <person name="Dahal R.H."/>
        </authorList>
    </citation>
    <scope>NUCLEOTIDE SEQUENCE [LARGE SCALE GENOMIC DNA]</scope>
    <source>
        <strain evidence="2 3">G-1-1-1</strain>
    </source>
</reference>
<keyword evidence="3" id="KW-1185">Reference proteome</keyword>
<dbReference type="EMBL" id="CP051774">
    <property type="protein sequence ID" value="QJE95615.1"/>
    <property type="molecule type" value="Genomic_DNA"/>
</dbReference>
<dbReference type="Proteomes" id="UP000501812">
    <property type="component" value="Chromosome"/>
</dbReference>
<gene>
    <name evidence="2" type="ORF">HHL09_07375</name>
</gene>
<dbReference type="RefSeq" id="WP_169453929.1">
    <property type="nucleotide sequence ID" value="NZ_CP051774.1"/>
</dbReference>
<dbReference type="KEGG" id="luo:HHL09_07375"/>
<organism evidence="2 3">
    <name type="scientific">Luteolibacter luteus</name>
    <dbReference type="NCBI Taxonomy" id="2728835"/>
    <lineage>
        <taxon>Bacteria</taxon>
        <taxon>Pseudomonadati</taxon>
        <taxon>Verrucomicrobiota</taxon>
        <taxon>Verrucomicrobiia</taxon>
        <taxon>Verrucomicrobiales</taxon>
        <taxon>Verrucomicrobiaceae</taxon>
        <taxon>Luteolibacter</taxon>
    </lineage>
</organism>
<proteinExistence type="predicted"/>
<dbReference type="AlphaFoldDB" id="A0A858RFX7"/>